<dbReference type="InterPro" id="IPR001478">
    <property type="entry name" value="PDZ"/>
</dbReference>
<dbReference type="PROSITE" id="PS50106">
    <property type="entry name" value="PDZ"/>
    <property type="match status" value="2"/>
</dbReference>
<sequence length="556" mass="57793">MEMNTPKKTLREAIRNRRLTTSFAVLATLSVGILAGSVLTRTVSGKEVQAVDSSDARPITIPSPVTLSNGFSQIVKQVGPAVVNINTESLPKESTTKTPRKRGQITPNPGQGDDDSQQKQGDMQDFFNRFFGGQGGQGGGDDDSDGGGDRRALGSGFIVDSRGYIITNNHVVDKADRIFVKLSSDPDGGPGDEGHPAKVIGVDKDTDIAVIKIDTKEPLPTIKLGNSDGAQVGDWVLALGSPFSLSKTVTAGIVSAKNRSIDEPGPNGAAQSQFQKFIQTDAAINPGNSGGPLVDMAGQVIGMNTAIYTQSMGSQGVGFAMPSNVIASVYNMLIGPEHKVIRGSIGIQFQPAISSAVQRMYGFESGVMVSTVTPGAGAAKAGLQPNDIIVSIEGRKIKDGDDLVADISARKVGSVVKLGYLRDGKQSTANVTIGDRAKLYANLNSGDDSDNDAKQEPDAGQGKLGITVSAVPSPLATKLGLKGGVVVTSVRPGSFADDISLGKGLIITAINKKPVTDEASYRAIVAGLKSGEDVVFVVRFPNDSSRGNSFLGGTLP</sequence>
<dbReference type="SUPFAM" id="SSF50494">
    <property type="entry name" value="Trypsin-like serine proteases"/>
    <property type="match status" value="1"/>
</dbReference>
<feature type="domain" description="PDZ" evidence="5">
    <location>
        <begin position="461"/>
        <end position="543"/>
    </location>
</feature>
<dbReference type="InterPro" id="IPR009003">
    <property type="entry name" value="Peptidase_S1_PA"/>
</dbReference>
<dbReference type="InterPro" id="IPR001940">
    <property type="entry name" value="Peptidase_S1C"/>
</dbReference>
<gene>
    <name evidence="6" type="ORF">HDF17_002686</name>
</gene>
<dbReference type="PRINTS" id="PR00834">
    <property type="entry name" value="PROTEASES2C"/>
</dbReference>
<feature type="domain" description="PDZ" evidence="5">
    <location>
        <begin position="342"/>
        <end position="424"/>
    </location>
</feature>
<keyword evidence="3 6" id="KW-0378">Hydrolase</keyword>
<comment type="caution">
    <text evidence="6">The sequence shown here is derived from an EMBL/GenBank/DDBJ whole genome shotgun (WGS) entry which is preliminary data.</text>
</comment>
<dbReference type="AlphaFoldDB" id="A0A7Y9TGV8"/>
<evidence type="ECO:0000256" key="2">
    <source>
        <dbReference type="ARBA" id="ARBA00022670"/>
    </source>
</evidence>
<dbReference type="PANTHER" id="PTHR22939:SF129">
    <property type="entry name" value="SERINE PROTEASE HTRA2, MITOCHONDRIAL"/>
    <property type="match status" value="1"/>
</dbReference>
<evidence type="ECO:0000256" key="3">
    <source>
        <dbReference type="ARBA" id="ARBA00022801"/>
    </source>
</evidence>
<dbReference type="GO" id="GO:0006508">
    <property type="term" value="P:proteolysis"/>
    <property type="evidence" value="ECO:0007669"/>
    <property type="project" value="UniProtKB-KW"/>
</dbReference>
<feature type="region of interest" description="Disordered" evidence="4">
    <location>
        <begin position="86"/>
        <end position="151"/>
    </location>
</feature>
<evidence type="ECO:0000313" key="7">
    <source>
        <dbReference type="Proteomes" id="UP000589520"/>
    </source>
</evidence>
<dbReference type="InterPro" id="IPR036034">
    <property type="entry name" value="PDZ_sf"/>
</dbReference>
<dbReference type="SUPFAM" id="SSF50156">
    <property type="entry name" value="PDZ domain-like"/>
    <property type="match status" value="2"/>
</dbReference>
<dbReference type="EMBL" id="JACCCW010000002">
    <property type="protein sequence ID" value="NYF80366.1"/>
    <property type="molecule type" value="Genomic_DNA"/>
</dbReference>
<evidence type="ECO:0000256" key="4">
    <source>
        <dbReference type="SAM" id="MobiDB-lite"/>
    </source>
</evidence>
<dbReference type="Gene3D" id="2.40.10.120">
    <property type="match status" value="1"/>
</dbReference>
<evidence type="ECO:0000259" key="5">
    <source>
        <dbReference type="PROSITE" id="PS50106"/>
    </source>
</evidence>
<dbReference type="Proteomes" id="UP000589520">
    <property type="component" value="Unassembled WGS sequence"/>
</dbReference>
<keyword evidence="2 6" id="KW-0645">Protease</keyword>
<dbReference type="EC" id="3.4.21.107" evidence="6"/>
<evidence type="ECO:0000256" key="1">
    <source>
        <dbReference type="ARBA" id="ARBA00010541"/>
    </source>
</evidence>
<reference evidence="6 7" key="1">
    <citation type="submission" date="2020-07" db="EMBL/GenBank/DDBJ databases">
        <title>Genomic Encyclopedia of Type Strains, Phase IV (KMG-V): Genome sequencing to study the core and pangenomes of soil and plant-associated prokaryotes.</title>
        <authorList>
            <person name="Whitman W."/>
        </authorList>
    </citation>
    <scope>NUCLEOTIDE SEQUENCE [LARGE SCALE GENOMIC DNA]</scope>
    <source>
        <strain evidence="6 7">X4EP2</strain>
    </source>
</reference>
<comment type="similarity">
    <text evidence="1">Belongs to the peptidase S1C family.</text>
</comment>
<organism evidence="6 7">
    <name type="scientific">Granulicella arctica</name>
    <dbReference type="NCBI Taxonomy" id="940613"/>
    <lineage>
        <taxon>Bacteria</taxon>
        <taxon>Pseudomonadati</taxon>
        <taxon>Acidobacteriota</taxon>
        <taxon>Terriglobia</taxon>
        <taxon>Terriglobales</taxon>
        <taxon>Acidobacteriaceae</taxon>
        <taxon>Granulicella</taxon>
    </lineage>
</organism>
<evidence type="ECO:0000313" key="6">
    <source>
        <dbReference type="EMBL" id="NYF80366.1"/>
    </source>
</evidence>
<name>A0A7Y9TGV8_9BACT</name>
<proteinExistence type="inferred from homology"/>
<feature type="compositionally biased region" description="Low complexity" evidence="4">
    <location>
        <begin position="118"/>
        <end position="131"/>
    </location>
</feature>
<dbReference type="Pfam" id="PF13180">
    <property type="entry name" value="PDZ_2"/>
    <property type="match status" value="1"/>
</dbReference>
<dbReference type="Gene3D" id="2.30.42.10">
    <property type="match status" value="2"/>
</dbReference>
<accession>A0A7Y9TGV8</accession>
<dbReference type="GO" id="GO:0004252">
    <property type="term" value="F:serine-type endopeptidase activity"/>
    <property type="evidence" value="ECO:0007669"/>
    <property type="project" value="InterPro"/>
</dbReference>
<dbReference type="RefSeq" id="WP_348640873.1">
    <property type="nucleotide sequence ID" value="NZ_JACCCW010000002.1"/>
</dbReference>
<keyword evidence="7" id="KW-1185">Reference proteome</keyword>
<dbReference type="PANTHER" id="PTHR22939">
    <property type="entry name" value="SERINE PROTEASE FAMILY S1C HTRA-RELATED"/>
    <property type="match status" value="1"/>
</dbReference>
<dbReference type="Pfam" id="PF13365">
    <property type="entry name" value="Trypsin_2"/>
    <property type="match status" value="1"/>
</dbReference>
<dbReference type="SMART" id="SM00228">
    <property type="entry name" value="PDZ"/>
    <property type="match status" value="2"/>
</dbReference>
<protein>
    <submittedName>
        <fullName evidence="6">Serine protease Do</fullName>
        <ecNumber evidence="6">3.4.21.107</ecNumber>
    </submittedName>
</protein>